<feature type="region of interest" description="Disordered" evidence="10">
    <location>
        <begin position="1409"/>
        <end position="1428"/>
    </location>
</feature>
<feature type="compositionally biased region" description="Low complexity" evidence="10">
    <location>
        <begin position="691"/>
        <end position="704"/>
    </location>
</feature>
<keyword evidence="2" id="KW-1017">Isopeptide bond</keyword>
<feature type="compositionally biased region" description="Pro residues" evidence="10">
    <location>
        <begin position="1700"/>
        <end position="1718"/>
    </location>
</feature>
<dbReference type="PANTHER" id="PTHR14955:SF7">
    <property type="entry name" value="TRANSCRIPTION FACTOR 20"/>
    <property type="match status" value="1"/>
</dbReference>
<dbReference type="Gene3D" id="3.30.40.10">
    <property type="entry name" value="Zinc/RING finger domain, C3HC4 (zinc finger)"/>
    <property type="match status" value="1"/>
</dbReference>
<feature type="compositionally biased region" description="Basic and acidic residues" evidence="10">
    <location>
        <begin position="1433"/>
        <end position="1448"/>
    </location>
</feature>
<feature type="compositionally biased region" description="Low complexity" evidence="10">
    <location>
        <begin position="292"/>
        <end position="301"/>
    </location>
</feature>
<feature type="compositionally biased region" description="Polar residues" evidence="10">
    <location>
        <begin position="325"/>
        <end position="336"/>
    </location>
</feature>
<feature type="compositionally biased region" description="Basic and acidic residues" evidence="10">
    <location>
        <begin position="2047"/>
        <end position="2067"/>
    </location>
</feature>
<feature type="compositionally biased region" description="Basic and acidic residues" evidence="10">
    <location>
        <begin position="601"/>
        <end position="615"/>
    </location>
</feature>
<organism evidence="12 13">
    <name type="scientific">Gouania willdenowi</name>
    <name type="common">Blunt-snouted clingfish</name>
    <name type="synonym">Lepadogaster willdenowi</name>
    <dbReference type="NCBI Taxonomy" id="441366"/>
    <lineage>
        <taxon>Eukaryota</taxon>
        <taxon>Metazoa</taxon>
        <taxon>Chordata</taxon>
        <taxon>Craniata</taxon>
        <taxon>Vertebrata</taxon>
        <taxon>Euteleostomi</taxon>
        <taxon>Actinopterygii</taxon>
        <taxon>Neopterygii</taxon>
        <taxon>Teleostei</taxon>
        <taxon>Neoteleostei</taxon>
        <taxon>Acanthomorphata</taxon>
        <taxon>Ovalentaria</taxon>
        <taxon>Blenniimorphae</taxon>
        <taxon>Blenniiformes</taxon>
        <taxon>Gobiesocoidei</taxon>
        <taxon>Gobiesocidae</taxon>
        <taxon>Gobiesocinae</taxon>
        <taxon>Gouania</taxon>
    </lineage>
</organism>
<feature type="region of interest" description="Disordered" evidence="10">
    <location>
        <begin position="1881"/>
        <end position="1900"/>
    </location>
</feature>
<keyword evidence="3" id="KW-0597">Phosphoprotein</keyword>
<dbReference type="PROSITE" id="PS51805">
    <property type="entry name" value="EPHD"/>
    <property type="match status" value="1"/>
</dbReference>
<feature type="compositionally biased region" description="Low complexity" evidence="10">
    <location>
        <begin position="554"/>
        <end position="567"/>
    </location>
</feature>
<dbReference type="Proteomes" id="UP000694680">
    <property type="component" value="Chromosome 8"/>
</dbReference>
<feature type="compositionally biased region" description="Basic and acidic residues" evidence="10">
    <location>
        <begin position="2236"/>
        <end position="2248"/>
    </location>
</feature>
<feature type="compositionally biased region" description="Polar residues" evidence="10">
    <location>
        <begin position="302"/>
        <end position="316"/>
    </location>
</feature>
<evidence type="ECO:0000256" key="6">
    <source>
        <dbReference type="ARBA" id="ARBA00022833"/>
    </source>
</evidence>
<feature type="region of interest" description="Disordered" evidence="10">
    <location>
        <begin position="2043"/>
        <end position="2082"/>
    </location>
</feature>
<feature type="region of interest" description="Disordered" evidence="10">
    <location>
        <begin position="799"/>
        <end position="896"/>
    </location>
</feature>
<dbReference type="InterPro" id="IPR052440">
    <property type="entry name" value="Trans_Reg/Chrom_Remod"/>
</dbReference>
<keyword evidence="13" id="KW-1185">Reference proteome</keyword>
<gene>
    <name evidence="12" type="primary">tcf20</name>
</gene>
<dbReference type="GO" id="GO:0006357">
    <property type="term" value="P:regulation of transcription by RNA polymerase II"/>
    <property type="evidence" value="ECO:0007669"/>
    <property type="project" value="TreeGrafter"/>
</dbReference>
<sequence>MQNFSNSPAPPSLPPGFSGRGGAPYPSQSAEPQISPRMMDDYAGIPQQSLHRGHPHPSQASQILAYSARNRGTVDPLPTQGNMHSGNSSNLYRKEAMDYYFSMGVKDRHRRGGMAFGGGFSYPNIDGPIPHQYRHPGVGSTSSGLMSPYAVDYSSSTGSGGGSGAFSPSHQYNMSQNSAMQPVPSPQMQHRQLGQAFPAGHHGQQLRSYPHSGHRMTPQFSHYAPQGAASSGSSGMYSPSSQRYLDGTASTGFDPKLNNTSSVNSGSNSISSSANNVGPMENVPQSYHGTNYHSYSSHSQSLHNPATIQHRTQQPNLGLGFDSSLKMQHQGSSSGSAYAKHPQASNAIVPQTPSQEIPKSPMHPNVQQSQITQNFSPISNPSPAASAVHSPSCSSSPSPLMVVPEAHGNSSAHGPLHPPTSNLRSSHGRLLQTMSQLSPTPNSNSSISSCGSSGSHKGHSMSAAGSINPHPTGRLKIGQSTGMGSREESSAVYSSSLDKMQDAGLNSLNALSSQVANLPNTVHHMLLADTVFSQKKKDGGQMQQTTNGVPPSQPRSRNASAASSTSTVKDGGSSGTGEAVSLEAGADEDSLMLYGGSSGNKTEREEQFSEGEYGRKRQMSGTSSGSEQASYNSLPMSHNQPHTGQASNANAMTFDPQSKEPVVIEAKANNVNIPSSSFACQSTENDPTFHSKPIVSSSTSSSVPPIQPNFVPDRGLTYNDHGRTDFEKEVMKPDIESMPAKKVKGSKNMQHDEVNRKNGQDKENMLQSAPRMNNIEKEEKHKPEGEQNASGVGVIVSTRSEGNHINKSNNTQDKCVEGKRPHSYLKESSSHNGEDGIDLTIYSSHHQKTNSGRPQSPTVSAPQKYNPAESAYGSDMSVKIKGKTNPDGATESNPKYLGYQQAQTIYGSVHLKDPNSVAEPQEKGSHGATAKGHEENPQMQQFPSLLQEVLQGYNLDRRYGRQEQTYPAHLQVFQQFQSRHLYGATEDLRVHQGVTEGSQNALLGTSVKSQNQKTGCENDYTQDPQSLLKSDIINAKIQQHSEKSEVGVNQRQFPLAETRQPPPKHINLADYSLPQRKALSASAQSSAVQELLLQEPEPLTGSTCKRELQKTSGSFSAPSERRSVICDVSPKRRSTPESNRESEREREQEKMQKGASVIQHQLAVANDLCKKESGHKQVMKIEKALIETGPDTENVQTEPHGSGGVNERDIEFHSKSGHSSTIMNADPYRRGNVDLSPMPSHPMSANPLSSPMRHQSYLHGVDLSAGGSTAFPGYQYSDTREGTMVPRINPNFPSHHPYHNLSPQVQATNNLEMYPHPRGALHQPHDVSGWVKTMNRSSKEMMMHPSSSPGRQKISQTEQRQRMISHTDLPIEQHISKTLLHHQSTYYDTKMWDSVHTGREGARMTDGDAYYRTQPSSAPAHGPVPMQISHGRNAAELETSRGGTEEVQHPCPPQPPLSTSAKAPAEVKASQPQVQRQTKAGSSGETNPLMLRRRVRSFISPIPAKRQLQDASQLRTNMHLSPGAQSESNHHNEGDSASDTRCSRLSSPLTGESTQPISPRSGNTNILPPKKGRGLKLEAIVQKITPSVKKLAGHADVPNHYPHFTQHEISAFKESQDKDLQQFSDVSGGDDSYMDESPSLNDIIPFRGVDDAGPIPPTAYASCDPHETSKVLKQQDFDFGLGTAVASGSGDKEDFTLLGPLPPPPPLPRPVQGSPPPSSSALSDIQHFTNTYQQLETRRGEQSAATLLRQKLQESGMGFDGYPGSDYYGNTSPHHSQGHMLSRQHQMSSSRSSLSPQDSKSLDGSVPKGYFPSGKKKGRPVGSVNKQKRAQNQGQGQAQAQTPPQIQSQNSSPSAPPALPISTTAVATPAVALPVQTTSVTPTTPLVSENNENITLQDPPLLPQVMKVDLESEDTQPEIEVKPVRRRRRGVKDEDEQLGVGVQQRRRRRGAASVVVTTRPPMAKNDPDTANRAGGSLSTCRVSSDQNRRGLFIPHIHVEKKVPEIGAVCTIVNLEEEKTKERSAVGGKAVGSGIDSLLTSVLSSQLSRRDKESDNRESDEVETRGESGKALPSSGHVVSGPVITESNHSGRLLCCLCQKWANYKHLGDLYGPFYPAEYAAKLPKNQPQVRQGQATTGTNKTGPNLDISSNVLSTIQDKQDDQFTMFSPERNYTISLDSNTTSHTTTEVTVSPVRREEMMLPVAEKLSNTTASSSSSRTFKPSLTWDMNVDIRPIPELKREPDFETDHQKARKQLHQPAEEAQQRPQHRKLTSHPRFKRRHKSSEKSPRMVPSNSKASLPFQPPPPALDSLGPLAQLAQLPQMPMDLEELWVHEGCIVWTSGVYLVNGKLYGLQEALDGARETSCSFCEMVGSTLGCYSKGCILRYHYMCAIEADCSLNEDNFSLRCPKHKVKKESLPRAFGQPSQCTWSSQREAEQNEEEWEMLESRSYYFGQ</sequence>
<dbReference type="InterPro" id="IPR034732">
    <property type="entry name" value="EPHD"/>
</dbReference>
<feature type="compositionally biased region" description="Low complexity" evidence="10">
    <location>
        <begin position="1779"/>
        <end position="1795"/>
    </location>
</feature>
<dbReference type="RefSeq" id="XP_028310268.1">
    <property type="nucleotide sequence ID" value="XM_028454467.1"/>
</dbReference>
<feature type="domain" description="PHD-type" evidence="11">
    <location>
        <begin position="2305"/>
        <end position="2410"/>
    </location>
</feature>
<feature type="region of interest" description="Disordered" evidence="10">
    <location>
        <begin position="2124"/>
        <end position="2146"/>
    </location>
</feature>
<feature type="region of interest" description="Disordered" evidence="10">
    <location>
        <begin position="1102"/>
        <end position="1155"/>
    </location>
</feature>
<feature type="compositionally biased region" description="Basic and acidic residues" evidence="10">
    <location>
        <begin position="920"/>
        <end position="936"/>
    </location>
</feature>
<dbReference type="Pfam" id="PF13771">
    <property type="entry name" value="zf-HC5HC2H"/>
    <property type="match status" value="1"/>
</dbReference>
<keyword evidence="6" id="KW-0862">Zinc</keyword>
<feature type="compositionally biased region" description="Polar residues" evidence="10">
    <location>
        <begin position="1470"/>
        <end position="1486"/>
    </location>
</feature>
<evidence type="ECO:0000256" key="9">
    <source>
        <dbReference type="ARBA" id="ARBA00023242"/>
    </source>
</evidence>
<feature type="compositionally biased region" description="Low complexity" evidence="10">
    <location>
        <begin position="223"/>
        <end position="242"/>
    </location>
</feature>
<feature type="region of interest" description="Disordered" evidence="10">
    <location>
        <begin position="1039"/>
        <end position="1067"/>
    </location>
</feature>
<evidence type="ECO:0000256" key="10">
    <source>
        <dbReference type="SAM" id="MobiDB-lite"/>
    </source>
</evidence>
<name>A0A8C5DR57_GOUWI</name>
<feature type="compositionally biased region" description="Polar residues" evidence="10">
    <location>
        <begin position="1535"/>
        <end position="1566"/>
    </location>
</feature>
<keyword evidence="4" id="KW-0479">Metal-binding</keyword>
<feature type="compositionally biased region" description="Polar residues" evidence="10">
    <location>
        <begin position="2125"/>
        <end position="2146"/>
    </location>
</feature>
<feature type="compositionally biased region" description="Low complexity" evidence="10">
    <location>
        <begin position="1830"/>
        <end position="1853"/>
    </location>
</feature>
<keyword evidence="8" id="KW-0010">Activator</keyword>
<feature type="compositionally biased region" description="Low complexity" evidence="10">
    <location>
        <begin position="438"/>
        <end position="466"/>
    </location>
</feature>
<feature type="compositionally biased region" description="Basic and acidic residues" evidence="10">
    <location>
        <begin position="1134"/>
        <end position="1152"/>
    </location>
</feature>
<evidence type="ECO:0000259" key="11">
    <source>
        <dbReference type="PROSITE" id="PS51805"/>
    </source>
</evidence>
<reference evidence="12" key="1">
    <citation type="submission" date="2020-06" db="EMBL/GenBank/DDBJ databases">
        <authorList>
            <consortium name="Wellcome Sanger Institute Data Sharing"/>
        </authorList>
    </citation>
    <scope>NUCLEOTIDE SEQUENCE [LARGE SCALE GENOMIC DNA]</scope>
</reference>
<dbReference type="GeneID" id="114467930"/>
<feature type="region of interest" description="Disordered" evidence="10">
    <location>
        <begin position="535"/>
        <end position="653"/>
    </location>
</feature>
<feature type="region of interest" description="Disordered" evidence="10">
    <location>
        <begin position="1433"/>
        <end position="1490"/>
    </location>
</feature>
<evidence type="ECO:0000313" key="12">
    <source>
        <dbReference type="Ensembl" id="ENSGWIP00000010490.1"/>
    </source>
</evidence>
<evidence type="ECO:0000256" key="2">
    <source>
        <dbReference type="ARBA" id="ARBA00022499"/>
    </source>
</evidence>
<reference evidence="12" key="2">
    <citation type="submission" date="2025-08" db="UniProtKB">
        <authorList>
            <consortium name="Ensembl"/>
        </authorList>
    </citation>
    <scope>IDENTIFICATION</scope>
</reference>
<dbReference type="GO" id="GO:0008270">
    <property type="term" value="F:zinc ion binding"/>
    <property type="evidence" value="ECO:0007669"/>
    <property type="project" value="UniProtKB-KW"/>
</dbReference>
<dbReference type="InterPro" id="IPR001965">
    <property type="entry name" value="Znf_PHD"/>
</dbReference>
<feature type="region of interest" description="Disordered" evidence="10">
    <location>
        <begin position="1"/>
        <end position="60"/>
    </location>
</feature>
<accession>A0A8C5DR57</accession>
<dbReference type="InterPro" id="IPR013083">
    <property type="entry name" value="Znf_RING/FYVE/PHD"/>
</dbReference>
<comment type="subcellular location">
    <subcellularLocation>
        <location evidence="1">Nucleus</location>
    </subcellularLocation>
</comment>
<dbReference type="OrthoDB" id="10029243at2759"/>
<dbReference type="PANTHER" id="PTHR14955">
    <property type="entry name" value="RETINOIC ACID INDUCED 1/TRANSCRIPTION FACTOR 20"/>
    <property type="match status" value="1"/>
</dbReference>
<feature type="compositionally biased region" description="Low complexity" evidence="10">
    <location>
        <begin position="258"/>
        <end position="276"/>
    </location>
</feature>
<feature type="compositionally biased region" description="Basic and acidic residues" evidence="10">
    <location>
        <begin position="749"/>
        <end position="764"/>
    </location>
</feature>
<feature type="region of interest" description="Disordered" evidence="10">
    <location>
        <begin position="677"/>
        <end position="770"/>
    </location>
</feature>
<evidence type="ECO:0000256" key="4">
    <source>
        <dbReference type="ARBA" id="ARBA00022723"/>
    </source>
</evidence>
<feature type="region of interest" description="Disordered" evidence="10">
    <location>
        <begin position="1688"/>
        <end position="1723"/>
    </location>
</feature>
<feature type="compositionally biased region" description="Polar residues" evidence="10">
    <location>
        <begin position="799"/>
        <end position="813"/>
    </location>
</feature>
<evidence type="ECO:0000256" key="3">
    <source>
        <dbReference type="ARBA" id="ARBA00022553"/>
    </source>
</evidence>
<dbReference type="Ensembl" id="ENSGWIT00000011664.1">
    <property type="protein sequence ID" value="ENSGWIP00000010490.1"/>
    <property type="gene ID" value="ENSGWIG00000006159.1"/>
</dbReference>
<feature type="compositionally biased region" description="Polar residues" evidence="10">
    <location>
        <begin position="619"/>
        <end position="651"/>
    </location>
</feature>
<evidence type="ECO:0000256" key="5">
    <source>
        <dbReference type="ARBA" id="ARBA00022771"/>
    </source>
</evidence>
<feature type="region of interest" description="Disordered" evidence="10">
    <location>
        <begin position="1926"/>
        <end position="1982"/>
    </location>
</feature>
<evidence type="ECO:0000256" key="7">
    <source>
        <dbReference type="ARBA" id="ARBA00022843"/>
    </source>
</evidence>
<proteinExistence type="predicted"/>
<dbReference type="SMART" id="SM00249">
    <property type="entry name" value="PHD"/>
    <property type="match status" value="1"/>
</dbReference>
<feature type="region of interest" description="Disordered" evidence="10">
    <location>
        <begin position="373"/>
        <end position="495"/>
    </location>
</feature>
<keyword evidence="7" id="KW-0832">Ubl conjugation</keyword>
<dbReference type="FunFam" id="3.30.40.10:FF:000116">
    <property type="entry name" value="Transcription factor 20 (AR1)"/>
    <property type="match status" value="1"/>
</dbReference>
<evidence type="ECO:0000313" key="13">
    <source>
        <dbReference type="Proteomes" id="UP000694680"/>
    </source>
</evidence>
<feature type="compositionally biased region" description="Polar residues" evidence="10">
    <location>
        <begin position="841"/>
        <end position="863"/>
    </location>
</feature>
<reference evidence="12" key="3">
    <citation type="submission" date="2025-09" db="UniProtKB">
        <authorList>
            <consortium name="Ensembl"/>
        </authorList>
    </citation>
    <scope>IDENTIFICATION</scope>
</reference>
<feature type="compositionally biased region" description="Polar residues" evidence="10">
    <location>
        <begin position="677"/>
        <end position="688"/>
    </location>
</feature>
<dbReference type="CTD" id="6942"/>
<feature type="region of interest" description="Disordered" evidence="10">
    <location>
        <begin position="1520"/>
        <end position="1571"/>
    </location>
</feature>
<feature type="compositionally biased region" description="Basic and acidic residues" evidence="10">
    <location>
        <begin position="720"/>
        <end position="735"/>
    </location>
</feature>
<feature type="region of interest" description="Disordered" evidence="10">
    <location>
        <begin position="908"/>
        <end position="936"/>
    </location>
</feature>
<evidence type="ECO:0000256" key="8">
    <source>
        <dbReference type="ARBA" id="ARBA00023159"/>
    </source>
</evidence>
<feature type="region of interest" description="Disordered" evidence="10">
    <location>
        <begin position="2236"/>
        <end position="2305"/>
    </location>
</feature>
<keyword evidence="5" id="KW-0863">Zinc-finger</keyword>
<feature type="region of interest" description="Disordered" evidence="10">
    <location>
        <begin position="200"/>
        <end position="346"/>
    </location>
</feature>
<dbReference type="GO" id="GO:0005634">
    <property type="term" value="C:nucleus"/>
    <property type="evidence" value="ECO:0007669"/>
    <property type="project" value="UniProtKB-SubCell"/>
</dbReference>
<feature type="compositionally biased region" description="Basic residues" evidence="10">
    <location>
        <begin position="2265"/>
        <end position="2282"/>
    </location>
</feature>
<keyword evidence="9" id="KW-0539">Nucleus</keyword>
<feature type="compositionally biased region" description="Basic and acidic residues" evidence="10">
    <location>
        <begin position="814"/>
        <end position="834"/>
    </location>
</feature>
<feature type="region of interest" description="Disordered" evidence="10">
    <location>
        <begin position="1763"/>
        <end position="1861"/>
    </location>
</feature>
<evidence type="ECO:0000256" key="1">
    <source>
        <dbReference type="ARBA" id="ARBA00004123"/>
    </source>
</evidence>
<protein>
    <recommendedName>
        <fullName evidence="11">PHD-type domain-containing protein</fullName>
    </recommendedName>
</protein>
<feature type="compositionally biased region" description="Low complexity" evidence="10">
    <location>
        <begin position="376"/>
        <end position="399"/>
    </location>
</feature>